<accession>A0A7J7U6D3</accession>
<organism evidence="2 3">
    <name type="scientific">Myotis myotis</name>
    <name type="common">Greater mouse-eared bat</name>
    <name type="synonym">Vespertilio myotis</name>
    <dbReference type="NCBI Taxonomy" id="51298"/>
    <lineage>
        <taxon>Eukaryota</taxon>
        <taxon>Metazoa</taxon>
        <taxon>Chordata</taxon>
        <taxon>Craniata</taxon>
        <taxon>Vertebrata</taxon>
        <taxon>Euteleostomi</taxon>
        <taxon>Mammalia</taxon>
        <taxon>Eutheria</taxon>
        <taxon>Laurasiatheria</taxon>
        <taxon>Chiroptera</taxon>
        <taxon>Yangochiroptera</taxon>
        <taxon>Vespertilionidae</taxon>
        <taxon>Myotis</taxon>
    </lineage>
</organism>
<comment type="caution">
    <text evidence="2">The sequence shown here is derived from an EMBL/GenBank/DDBJ whole genome shotgun (WGS) entry which is preliminary data.</text>
</comment>
<dbReference type="PROSITE" id="PS50003">
    <property type="entry name" value="PH_DOMAIN"/>
    <property type="match status" value="1"/>
</dbReference>
<dbReference type="AlphaFoldDB" id="A0A7J7U6D3"/>
<dbReference type="EMBL" id="JABWUV010000014">
    <property type="protein sequence ID" value="KAF6308487.1"/>
    <property type="molecule type" value="Genomic_DNA"/>
</dbReference>
<evidence type="ECO:0000259" key="1">
    <source>
        <dbReference type="PROSITE" id="PS50003"/>
    </source>
</evidence>
<reference evidence="2 3" key="1">
    <citation type="journal article" date="2020" name="Nature">
        <title>Six reference-quality genomes reveal evolution of bat adaptations.</title>
        <authorList>
            <person name="Jebb D."/>
            <person name="Huang Z."/>
            <person name="Pippel M."/>
            <person name="Hughes G.M."/>
            <person name="Lavrichenko K."/>
            <person name="Devanna P."/>
            <person name="Winkler S."/>
            <person name="Jermiin L.S."/>
            <person name="Skirmuntt E.C."/>
            <person name="Katzourakis A."/>
            <person name="Burkitt-Gray L."/>
            <person name="Ray D.A."/>
            <person name="Sullivan K.A.M."/>
            <person name="Roscito J.G."/>
            <person name="Kirilenko B.M."/>
            <person name="Davalos L.M."/>
            <person name="Corthals A.P."/>
            <person name="Power M.L."/>
            <person name="Jones G."/>
            <person name="Ransome R.D."/>
            <person name="Dechmann D.K.N."/>
            <person name="Locatelli A.G."/>
            <person name="Puechmaille S.J."/>
            <person name="Fedrigo O."/>
            <person name="Jarvis E.D."/>
            <person name="Hiller M."/>
            <person name="Vernes S.C."/>
            <person name="Myers E.W."/>
            <person name="Teeling E.C."/>
        </authorList>
    </citation>
    <scope>NUCLEOTIDE SEQUENCE [LARGE SCALE GENOMIC DNA]</scope>
    <source>
        <strain evidence="2">MMyoMyo1</strain>
        <tissue evidence="2">Flight muscle</tissue>
    </source>
</reference>
<proteinExistence type="predicted"/>
<protein>
    <recommendedName>
        <fullName evidence="1">PH domain-containing protein</fullName>
    </recommendedName>
</protein>
<keyword evidence="3" id="KW-1185">Reference proteome</keyword>
<dbReference type="InterPro" id="IPR015482">
    <property type="entry name" value="Syntrophin"/>
</dbReference>
<evidence type="ECO:0000313" key="3">
    <source>
        <dbReference type="Proteomes" id="UP000527355"/>
    </source>
</evidence>
<gene>
    <name evidence="2" type="ORF">mMyoMyo1_018076</name>
</gene>
<dbReference type="GO" id="GO:0016010">
    <property type="term" value="C:dystrophin-associated glycoprotein complex"/>
    <property type="evidence" value="ECO:0007669"/>
    <property type="project" value="TreeGrafter"/>
</dbReference>
<dbReference type="Proteomes" id="UP000527355">
    <property type="component" value="Unassembled WGS sequence"/>
</dbReference>
<dbReference type="PANTHER" id="PTHR10554">
    <property type="entry name" value="SYNTROPHIN"/>
    <property type="match status" value="1"/>
</dbReference>
<dbReference type="PANTHER" id="PTHR10554:SF3">
    <property type="entry name" value="GAMMA-2-SYNTROPHIN"/>
    <property type="match status" value="1"/>
</dbReference>
<name>A0A7J7U6D3_MYOMY</name>
<sequence>MLQFSTAQETTDWLSAVATNIHDLMLQRLKMANKCCSPRDQVVHMGWVNERLEDADCSPTFTPKFLALKGSSVCVFSSPPPPPP</sequence>
<evidence type="ECO:0000313" key="2">
    <source>
        <dbReference type="EMBL" id="KAF6308487.1"/>
    </source>
</evidence>
<dbReference type="VEuPathDB" id="HostDB:GeneID_118669328"/>
<dbReference type="InterPro" id="IPR001849">
    <property type="entry name" value="PH_domain"/>
</dbReference>
<feature type="domain" description="PH" evidence="1">
    <location>
        <begin position="1"/>
        <end position="22"/>
    </location>
</feature>
<dbReference type="GO" id="GO:0005198">
    <property type="term" value="F:structural molecule activity"/>
    <property type="evidence" value="ECO:0007669"/>
    <property type="project" value="InterPro"/>
</dbReference>